<name>N6YPQ8_THAL4</name>
<evidence type="ECO:0000313" key="10">
    <source>
        <dbReference type="Proteomes" id="UP000013232"/>
    </source>
</evidence>
<dbReference type="InterPro" id="IPR013785">
    <property type="entry name" value="Aldolase_TIM"/>
</dbReference>
<dbReference type="STRING" id="1123367.GCA_000621305_02946"/>
<evidence type="ECO:0000256" key="7">
    <source>
        <dbReference type="ARBA" id="ARBA00023601"/>
    </source>
</evidence>
<dbReference type="PANTHER" id="PTHR43273">
    <property type="entry name" value="ANAEROBIC SULFATASE-MATURATING ENZYME HOMOLOG ASLB-RELATED"/>
    <property type="match status" value="1"/>
</dbReference>
<organism evidence="9 10">
    <name type="scientific">Thauera linaloolentis (strain DSM 12138 / JCM 21573 / CCUG 41526 / CIP 105981 / IAM 15112 / NBRC 102519 / 47Lol)</name>
    <dbReference type="NCBI Taxonomy" id="1123367"/>
    <lineage>
        <taxon>Bacteria</taxon>
        <taxon>Pseudomonadati</taxon>
        <taxon>Pseudomonadota</taxon>
        <taxon>Betaproteobacteria</taxon>
        <taxon>Rhodocyclales</taxon>
        <taxon>Zoogloeaceae</taxon>
        <taxon>Thauera</taxon>
    </lineage>
</organism>
<dbReference type="RefSeq" id="WP_004345635.1">
    <property type="nucleotide sequence ID" value="NZ_AMXE01000111.1"/>
</dbReference>
<comment type="cofactor">
    <cofactor evidence="1">
        <name>[4Fe-4S] cluster</name>
        <dbReference type="ChEBI" id="CHEBI:49883"/>
    </cofactor>
</comment>
<dbReference type="Proteomes" id="UP000013232">
    <property type="component" value="Unassembled WGS sequence"/>
</dbReference>
<sequence length="476" mass="53046">MGAVLNLVQHNLHELRVDDTRMLFHIPSSSLFALDPLTEALIDRIRRQSLTAEALIDGLRTEFDADDVAGAIRDLVALELVDDGRPAGAAAAAHVFERFPLTTVVLNVNTGCNLSCTYCYKEDLDKPSAGRKMAFDTARDSIELLLRESPDEPRYNVVFFGGEPLSNLPLIKEVVAYCEERFAALGKQVDFVMTTNATLLSNDTIDWLDAHRFGLSISIDGPKAIHDRNRLTVGGQGTYETVRRKAERLLSRYSSRPVGARVTLTHGTTEVERIWDHLFNELGFAEVGFAPVTSGDVSTFNLSNEEVAEVFDGMKRLGRRYLEAALEGRNIGFSNMHQLITDMHEGHKKLLPCGAGLKMLAVDHKGELNLCHRFTGSELPTFGNVRDGIEREQLGDFLSQRLDRTGTGCASCRIRNLCSGGCYHESYARYGDATHPTYHYCDLMRDWVDFGIEVYSRIMAGNPAFIEQHITPRRAS</sequence>
<keyword evidence="2" id="KW-0004">4Fe-4S</keyword>
<dbReference type="Gene3D" id="3.20.20.70">
    <property type="entry name" value="Aldolase class I"/>
    <property type="match status" value="1"/>
</dbReference>
<dbReference type="CDD" id="cd01335">
    <property type="entry name" value="Radical_SAM"/>
    <property type="match status" value="1"/>
</dbReference>
<keyword evidence="5" id="KW-0408">Iron</keyword>
<dbReference type="InterPro" id="IPR023867">
    <property type="entry name" value="Sulphatase_maturase_rSAM"/>
</dbReference>
<dbReference type="GO" id="GO:0051539">
    <property type="term" value="F:4 iron, 4 sulfur cluster binding"/>
    <property type="evidence" value="ECO:0007669"/>
    <property type="project" value="UniProtKB-KW"/>
</dbReference>
<dbReference type="InterPro" id="IPR007197">
    <property type="entry name" value="rSAM"/>
</dbReference>
<dbReference type="SFLD" id="SFLDG01384">
    <property type="entry name" value="thioether_bond_formation_requi"/>
    <property type="match status" value="1"/>
</dbReference>
<dbReference type="Pfam" id="PF04055">
    <property type="entry name" value="Radical_SAM"/>
    <property type="match status" value="1"/>
</dbReference>
<keyword evidence="3" id="KW-0949">S-adenosyl-L-methionine</keyword>
<evidence type="ECO:0000256" key="3">
    <source>
        <dbReference type="ARBA" id="ARBA00022691"/>
    </source>
</evidence>
<dbReference type="PANTHER" id="PTHR43273:SF3">
    <property type="entry name" value="ANAEROBIC SULFATASE-MATURATING ENZYME HOMOLOG ASLB-RELATED"/>
    <property type="match status" value="1"/>
</dbReference>
<dbReference type="eggNOG" id="COG0641">
    <property type="taxonomic scope" value="Bacteria"/>
</dbReference>
<dbReference type="InterPro" id="IPR023885">
    <property type="entry name" value="4Fe4S-binding_SPASM_dom"/>
</dbReference>
<dbReference type="SFLD" id="SFLDG01386">
    <property type="entry name" value="main_SPASM_domain-containing"/>
    <property type="match status" value="1"/>
</dbReference>
<proteinExistence type="inferred from homology"/>
<protein>
    <submittedName>
        <fullName evidence="9">Radical SAM protein</fullName>
    </submittedName>
</protein>
<dbReference type="NCBIfam" id="TIGR03906">
    <property type="entry name" value="quino_hemo_SAM"/>
    <property type="match status" value="1"/>
</dbReference>
<dbReference type="OrthoDB" id="308557at2"/>
<keyword evidence="6" id="KW-0411">Iron-sulfur</keyword>
<dbReference type="SFLD" id="SFLDS00029">
    <property type="entry name" value="Radical_SAM"/>
    <property type="match status" value="1"/>
</dbReference>
<gene>
    <name evidence="9" type="ORF">C666_17495</name>
</gene>
<comment type="similarity">
    <text evidence="7">Belongs to the radical SAM superfamily. Anaerobic sulfatase-maturating enzyme family.</text>
</comment>
<accession>N6YPQ8</accession>
<dbReference type="InterPro" id="IPR000385">
    <property type="entry name" value="MoaA_NifB_PqqE_Fe-S-bd_CS"/>
</dbReference>
<dbReference type="SFLD" id="SFLDG01067">
    <property type="entry name" value="SPASM/twitch_domain_containing"/>
    <property type="match status" value="1"/>
</dbReference>
<dbReference type="PROSITE" id="PS51918">
    <property type="entry name" value="RADICAL_SAM"/>
    <property type="match status" value="1"/>
</dbReference>
<evidence type="ECO:0000256" key="5">
    <source>
        <dbReference type="ARBA" id="ARBA00023004"/>
    </source>
</evidence>
<dbReference type="NCBIfam" id="TIGR04085">
    <property type="entry name" value="rSAM_more_4Fe4S"/>
    <property type="match status" value="1"/>
</dbReference>
<keyword evidence="10" id="KW-1185">Reference proteome</keyword>
<dbReference type="SFLD" id="SFLDF00336">
    <property type="entry name" value="quinohemoprotein_amine_dehydro"/>
    <property type="match status" value="1"/>
</dbReference>
<feature type="domain" description="Radical SAM core" evidence="8">
    <location>
        <begin position="98"/>
        <end position="334"/>
    </location>
</feature>
<evidence type="ECO:0000256" key="6">
    <source>
        <dbReference type="ARBA" id="ARBA00023014"/>
    </source>
</evidence>
<evidence type="ECO:0000256" key="2">
    <source>
        <dbReference type="ARBA" id="ARBA00022485"/>
    </source>
</evidence>
<dbReference type="GO" id="GO:0016491">
    <property type="term" value="F:oxidoreductase activity"/>
    <property type="evidence" value="ECO:0007669"/>
    <property type="project" value="InterPro"/>
</dbReference>
<keyword evidence="4" id="KW-0479">Metal-binding</keyword>
<dbReference type="SUPFAM" id="SSF102114">
    <property type="entry name" value="Radical SAM enzymes"/>
    <property type="match status" value="1"/>
</dbReference>
<dbReference type="PROSITE" id="PS01305">
    <property type="entry name" value="MOAA_NIFB_PQQE"/>
    <property type="match status" value="1"/>
</dbReference>
<dbReference type="GO" id="GO:0046872">
    <property type="term" value="F:metal ion binding"/>
    <property type="evidence" value="ECO:0007669"/>
    <property type="project" value="UniProtKB-KW"/>
</dbReference>
<evidence type="ECO:0000259" key="8">
    <source>
        <dbReference type="PROSITE" id="PS51918"/>
    </source>
</evidence>
<evidence type="ECO:0000256" key="4">
    <source>
        <dbReference type="ARBA" id="ARBA00022723"/>
    </source>
</evidence>
<reference evidence="9 10" key="1">
    <citation type="submission" date="2012-09" db="EMBL/GenBank/DDBJ databases">
        <title>Draft Genome Sequences of 6 Strains from Genus Thauera.</title>
        <authorList>
            <person name="Liu B."/>
            <person name="Shapleigh J.P."/>
            <person name="Frostegard A.H."/>
        </authorList>
    </citation>
    <scope>NUCLEOTIDE SEQUENCE [LARGE SCALE GENOMIC DNA]</scope>
    <source>
        <strain evidence="10">47Lol / DSM 12138</strain>
    </source>
</reference>
<dbReference type="EMBL" id="AMXE01000111">
    <property type="protein sequence ID" value="ENO84367.1"/>
    <property type="molecule type" value="Genomic_DNA"/>
</dbReference>
<evidence type="ECO:0000313" key="9">
    <source>
        <dbReference type="EMBL" id="ENO84367.1"/>
    </source>
</evidence>
<dbReference type="InterPro" id="IPR023886">
    <property type="entry name" value="QH-AmDH_gsu_maturation"/>
</dbReference>
<evidence type="ECO:0000256" key="1">
    <source>
        <dbReference type="ARBA" id="ARBA00001966"/>
    </source>
</evidence>
<comment type="caution">
    <text evidence="9">The sequence shown here is derived from an EMBL/GenBank/DDBJ whole genome shotgun (WGS) entry which is preliminary data.</text>
</comment>
<dbReference type="AlphaFoldDB" id="N6YPQ8"/>
<dbReference type="InterPro" id="IPR058240">
    <property type="entry name" value="rSAM_sf"/>
</dbReference>